<evidence type="ECO:0000313" key="2">
    <source>
        <dbReference type="EMBL" id="KAF5538080.1"/>
    </source>
</evidence>
<dbReference type="EMBL" id="JAAOAM010000222">
    <property type="protein sequence ID" value="KAF5538080.1"/>
    <property type="molecule type" value="Genomic_DNA"/>
</dbReference>
<proteinExistence type="predicted"/>
<comment type="caution">
    <text evidence="2">The sequence shown here is derived from an EMBL/GenBank/DDBJ whole genome shotgun (WGS) entry which is preliminary data.</text>
</comment>
<keyword evidence="3" id="KW-1185">Reference proteome</keyword>
<evidence type="ECO:0000313" key="3">
    <source>
        <dbReference type="Proteomes" id="UP000522262"/>
    </source>
</evidence>
<reference evidence="2 3" key="1">
    <citation type="submission" date="2020-05" db="EMBL/GenBank/DDBJ databases">
        <title>Identification and distribution of gene clusters putatively required for synthesis of sphingolipid metabolism inhibitors in phylogenetically diverse species of the filamentous fungus Fusarium.</title>
        <authorList>
            <person name="Kim H.-S."/>
            <person name="Busman M."/>
            <person name="Brown D.W."/>
            <person name="Divon H."/>
            <person name="Uhlig S."/>
            <person name="Proctor R.H."/>
        </authorList>
    </citation>
    <scope>NUCLEOTIDE SEQUENCE [LARGE SCALE GENOMIC DNA]</scope>
    <source>
        <strain evidence="2 3">NRRL 53147</strain>
    </source>
</reference>
<organism evidence="2 3">
    <name type="scientific">Fusarium mexicanum</name>
    <dbReference type="NCBI Taxonomy" id="751941"/>
    <lineage>
        <taxon>Eukaryota</taxon>
        <taxon>Fungi</taxon>
        <taxon>Dikarya</taxon>
        <taxon>Ascomycota</taxon>
        <taxon>Pezizomycotina</taxon>
        <taxon>Sordariomycetes</taxon>
        <taxon>Hypocreomycetidae</taxon>
        <taxon>Hypocreales</taxon>
        <taxon>Nectriaceae</taxon>
        <taxon>Fusarium</taxon>
        <taxon>Fusarium fujikuroi species complex</taxon>
    </lineage>
</organism>
<name>A0A8H5IIW3_9HYPO</name>
<feature type="compositionally biased region" description="Polar residues" evidence="1">
    <location>
        <begin position="16"/>
        <end position="27"/>
    </location>
</feature>
<protein>
    <submittedName>
        <fullName evidence="2">Uncharacterized protein</fullName>
    </submittedName>
</protein>
<dbReference type="Proteomes" id="UP000522262">
    <property type="component" value="Unassembled WGS sequence"/>
</dbReference>
<evidence type="ECO:0000256" key="1">
    <source>
        <dbReference type="SAM" id="MobiDB-lite"/>
    </source>
</evidence>
<dbReference type="AlphaFoldDB" id="A0A8H5IIW3"/>
<gene>
    <name evidence="2" type="ORF">FMEXI_9559</name>
</gene>
<feature type="region of interest" description="Disordered" evidence="1">
    <location>
        <begin position="1"/>
        <end position="32"/>
    </location>
</feature>
<sequence length="209" mass="24449">MSISETVLPSIEDPNILTTFPSPGSSSSDREIIQSPEMQRVLDKFPSIDIEKALDIRAKRTRESTQLKGISKRPTSLSGWFCRKRGLRNLFKDIPLNNTQETTNKDFRLCRNTSQRHGDQHTLEWFEKRGSHIMIVSRFSRNMGKHRGQTRLKLWTRFHKNIRDVINQRIQEIENGDGELARAFYIIQVINTPQELAWHLIRKHPWSST</sequence>
<accession>A0A8H5IIW3</accession>